<protein>
    <submittedName>
        <fullName evidence="2">Uncharacterized protein</fullName>
    </submittedName>
</protein>
<feature type="compositionally biased region" description="Basic and acidic residues" evidence="1">
    <location>
        <begin position="67"/>
        <end position="91"/>
    </location>
</feature>
<sequence>MFHCSPRHTSDQHVDLRASGTARDAKDIDLPQLLKLKPQQPTFQTQNPSNPSPQTRRHPPQPRGPHQRGERIQIDRRTREKEKEDKAERRRSTSGLWTGSKHSDGKGLQRATHTGRKVVLPNIPRE</sequence>
<gene>
    <name evidence="2" type="ORF">GWK47_039877</name>
</gene>
<comment type="caution">
    <text evidence="2">The sequence shown here is derived from an EMBL/GenBank/DDBJ whole genome shotgun (WGS) entry which is preliminary data.</text>
</comment>
<proteinExistence type="predicted"/>
<feature type="compositionally biased region" description="Polar residues" evidence="1">
    <location>
        <begin position="42"/>
        <end position="54"/>
    </location>
</feature>
<dbReference type="EMBL" id="JACEEZ010006409">
    <property type="protein sequence ID" value="KAG0724807.1"/>
    <property type="molecule type" value="Genomic_DNA"/>
</dbReference>
<organism evidence="2 3">
    <name type="scientific">Chionoecetes opilio</name>
    <name type="common">Atlantic snow crab</name>
    <name type="synonym">Cancer opilio</name>
    <dbReference type="NCBI Taxonomy" id="41210"/>
    <lineage>
        <taxon>Eukaryota</taxon>
        <taxon>Metazoa</taxon>
        <taxon>Ecdysozoa</taxon>
        <taxon>Arthropoda</taxon>
        <taxon>Crustacea</taxon>
        <taxon>Multicrustacea</taxon>
        <taxon>Malacostraca</taxon>
        <taxon>Eumalacostraca</taxon>
        <taxon>Eucarida</taxon>
        <taxon>Decapoda</taxon>
        <taxon>Pleocyemata</taxon>
        <taxon>Brachyura</taxon>
        <taxon>Eubrachyura</taxon>
        <taxon>Majoidea</taxon>
        <taxon>Majidae</taxon>
        <taxon>Chionoecetes</taxon>
    </lineage>
</organism>
<dbReference type="Proteomes" id="UP000770661">
    <property type="component" value="Unassembled WGS sequence"/>
</dbReference>
<evidence type="ECO:0000256" key="1">
    <source>
        <dbReference type="SAM" id="MobiDB-lite"/>
    </source>
</evidence>
<evidence type="ECO:0000313" key="2">
    <source>
        <dbReference type="EMBL" id="KAG0724807.1"/>
    </source>
</evidence>
<dbReference type="AlphaFoldDB" id="A0A8J4YCR1"/>
<accession>A0A8J4YCR1</accession>
<name>A0A8J4YCR1_CHIOP</name>
<evidence type="ECO:0000313" key="3">
    <source>
        <dbReference type="Proteomes" id="UP000770661"/>
    </source>
</evidence>
<reference evidence="2" key="1">
    <citation type="submission" date="2020-07" db="EMBL/GenBank/DDBJ databases">
        <title>The High-quality genome of the commercially important snow crab, Chionoecetes opilio.</title>
        <authorList>
            <person name="Jeong J.-H."/>
            <person name="Ryu S."/>
        </authorList>
    </citation>
    <scope>NUCLEOTIDE SEQUENCE</scope>
    <source>
        <strain evidence="2">MADBK_172401_WGS</strain>
        <tissue evidence="2">Digestive gland</tissue>
    </source>
</reference>
<keyword evidence="3" id="KW-1185">Reference proteome</keyword>
<feature type="region of interest" description="Disordered" evidence="1">
    <location>
        <begin position="1"/>
        <end position="126"/>
    </location>
</feature>
<feature type="compositionally biased region" description="Low complexity" evidence="1">
    <location>
        <begin position="30"/>
        <end position="41"/>
    </location>
</feature>